<dbReference type="Gene3D" id="1.20.1260.100">
    <property type="entry name" value="TspO/MBR protein"/>
    <property type="match status" value="1"/>
</dbReference>
<dbReference type="GO" id="GO:0033013">
    <property type="term" value="P:tetrapyrrole metabolic process"/>
    <property type="evidence" value="ECO:0007669"/>
    <property type="project" value="UniProtKB-ARBA"/>
</dbReference>
<dbReference type="Pfam" id="PF03073">
    <property type="entry name" value="TspO_MBR"/>
    <property type="match status" value="1"/>
</dbReference>
<gene>
    <name evidence="7" type="ORF">CCS01_09990</name>
</gene>
<evidence type="ECO:0000256" key="2">
    <source>
        <dbReference type="ARBA" id="ARBA00007524"/>
    </source>
</evidence>
<proteinExistence type="inferred from homology"/>
<dbReference type="InterPro" id="IPR004307">
    <property type="entry name" value="TspO_MBR"/>
</dbReference>
<keyword evidence="4 6" id="KW-1133">Transmembrane helix</keyword>
<keyword evidence="8" id="KW-1185">Reference proteome</keyword>
<dbReference type="Proteomes" id="UP000239724">
    <property type="component" value="Unassembled WGS sequence"/>
</dbReference>
<feature type="transmembrane region" description="Helical" evidence="6">
    <location>
        <begin position="46"/>
        <end position="69"/>
    </location>
</feature>
<keyword evidence="5 6" id="KW-0472">Membrane</keyword>
<feature type="transmembrane region" description="Helical" evidence="6">
    <location>
        <begin position="81"/>
        <end position="101"/>
    </location>
</feature>
<dbReference type="PANTHER" id="PTHR10057">
    <property type="entry name" value="PERIPHERAL-TYPE BENZODIAZEPINE RECEPTOR"/>
    <property type="match status" value="1"/>
</dbReference>
<evidence type="ECO:0000256" key="6">
    <source>
        <dbReference type="SAM" id="Phobius"/>
    </source>
</evidence>
<evidence type="ECO:0000256" key="1">
    <source>
        <dbReference type="ARBA" id="ARBA00004141"/>
    </source>
</evidence>
<organism evidence="7 8">
    <name type="scientific">Rhodopila globiformis</name>
    <name type="common">Rhodopseudomonas globiformis</name>
    <dbReference type="NCBI Taxonomy" id="1071"/>
    <lineage>
        <taxon>Bacteria</taxon>
        <taxon>Pseudomonadati</taxon>
        <taxon>Pseudomonadota</taxon>
        <taxon>Alphaproteobacteria</taxon>
        <taxon>Acetobacterales</taxon>
        <taxon>Acetobacteraceae</taxon>
        <taxon>Rhodopila</taxon>
    </lineage>
</organism>
<feature type="transmembrane region" description="Helical" evidence="6">
    <location>
        <begin position="131"/>
        <end position="149"/>
    </location>
</feature>
<dbReference type="CDD" id="cd15904">
    <property type="entry name" value="TSPO_MBR"/>
    <property type="match status" value="1"/>
</dbReference>
<name>A0A2S6NJ13_RHOGL</name>
<dbReference type="RefSeq" id="WP_104518708.1">
    <property type="nucleotide sequence ID" value="NZ_NHRY01000095.1"/>
</dbReference>
<reference evidence="7 8" key="1">
    <citation type="journal article" date="2018" name="Arch. Microbiol.">
        <title>New insights into the metabolic potential of the phototrophic purple bacterium Rhodopila globiformis DSM 161(T) from its draft genome sequence and evidence for a vanadium-dependent nitrogenase.</title>
        <authorList>
            <person name="Imhoff J.F."/>
            <person name="Rahn T."/>
            <person name="Kunzel S."/>
            <person name="Neulinger S.C."/>
        </authorList>
    </citation>
    <scope>NUCLEOTIDE SEQUENCE [LARGE SCALE GENOMIC DNA]</scope>
    <source>
        <strain evidence="7 8">DSM 161</strain>
    </source>
</reference>
<dbReference type="GO" id="GO:0016020">
    <property type="term" value="C:membrane"/>
    <property type="evidence" value="ECO:0007669"/>
    <property type="project" value="UniProtKB-SubCell"/>
</dbReference>
<evidence type="ECO:0000313" key="7">
    <source>
        <dbReference type="EMBL" id="PPQ34661.1"/>
    </source>
</evidence>
<evidence type="ECO:0000256" key="4">
    <source>
        <dbReference type="ARBA" id="ARBA00022989"/>
    </source>
</evidence>
<dbReference type="InterPro" id="IPR038330">
    <property type="entry name" value="TspO/MBR-related_sf"/>
</dbReference>
<comment type="caution">
    <text evidence="7">The sequence shown here is derived from an EMBL/GenBank/DDBJ whole genome shotgun (WGS) entry which is preliminary data.</text>
</comment>
<protein>
    <recommendedName>
        <fullName evidence="9">TspO protein</fullName>
    </recommendedName>
</protein>
<evidence type="ECO:0000313" key="8">
    <source>
        <dbReference type="Proteomes" id="UP000239724"/>
    </source>
</evidence>
<sequence>MDKTRAALTSIASVAGAAMIGAQFGPQRPREATWYEALRKPSYTPSGSTIGFAWGVLETLLAVTGYRLLTRPDSPARGTALASWGATLAGLAGYPAMFFGAKKLGPSATVAAGMCAATTATAAAASQVDEVAAVSMSPLVLWTMFAVLLSEEVWRRN</sequence>
<comment type="similarity">
    <text evidence="2">Belongs to the TspO/BZRP family.</text>
</comment>
<dbReference type="PANTHER" id="PTHR10057:SF0">
    <property type="entry name" value="TRANSLOCATOR PROTEIN"/>
    <property type="match status" value="1"/>
</dbReference>
<keyword evidence="3 6" id="KW-0812">Transmembrane</keyword>
<evidence type="ECO:0000256" key="3">
    <source>
        <dbReference type="ARBA" id="ARBA00022692"/>
    </source>
</evidence>
<evidence type="ECO:0000256" key="5">
    <source>
        <dbReference type="ARBA" id="ARBA00023136"/>
    </source>
</evidence>
<dbReference type="AlphaFoldDB" id="A0A2S6NJ13"/>
<dbReference type="OrthoDB" id="7267156at2"/>
<dbReference type="EMBL" id="NHRY01000095">
    <property type="protein sequence ID" value="PPQ34661.1"/>
    <property type="molecule type" value="Genomic_DNA"/>
</dbReference>
<accession>A0A2S6NJ13</accession>
<comment type="subcellular location">
    <subcellularLocation>
        <location evidence="1">Membrane</location>
        <topology evidence="1">Multi-pass membrane protein</topology>
    </subcellularLocation>
</comment>
<evidence type="ECO:0008006" key="9">
    <source>
        <dbReference type="Google" id="ProtNLM"/>
    </source>
</evidence>